<evidence type="ECO:0000313" key="1">
    <source>
        <dbReference type="EMBL" id="KAB0670074.1"/>
    </source>
</evidence>
<dbReference type="InterPro" id="IPR036705">
    <property type="entry name" value="Ribosyl_crysJ1_sf"/>
</dbReference>
<dbReference type="Proteomes" id="UP000798046">
    <property type="component" value="Unassembled WGS sequence"/>
</dbReference>
<keyword evidence="2" id="KW-1185">Reference proteome</keyword>
<proteinExistence type="predicted"/>
<reference evidence="1 2" key="1">
    <citation type="journal article" date="2020" name="Microorganisms">
        <title>Description of Three Novel Members in the Family Geobacteraceae, Oryzomonas japonicum gen. nov., sp. nov., Oryzomonas sagensis sp. nov., and Oryzomonas ruber sp. nov.</title>
        <authorList>
            <person name="Xu Z."/>
            <person name="Masuda Y."/>
            <person name="Hayakawa C."/>
            <person name="Ushijima N."/>
            <person name="Kawano K."/>
            <person name="Shiratori Y."/>
            <person name="Senoo K."/>
            <person name="Itoh H."/>
        </authorList>
    </citation>
    <scope>NUCLEOTIDE SEQUENCE [LARGE SCALE GENOMIC DNA]</scope>
    <source>
        <strain evidence="1 2">Red100</strain>
    </source>
</reference>
<feature type="non-terminal residue" evidence="1">
    <location>
        <position position="215"/>
    </location>
</feature>
<dbReference type="Gene3D" id="1.10.4080.10">
    <property type="entry name" value="ADP-ribosylation/Crystallin J1"/>
    <property type="match status" value="1"/>
</dbReference>
<evidence type="ECO:0000313" key="2">
    <source>
        <dbReference type="Proteomes" id="UP000798046"/>
    </source>
</evidence>
<organism evidence="1 2">
    <name type="scientific">Oryzomonas sagensis</name>
    <dbReference type="NCBI Taxonomy" id="2603857"/>
    <lineage>
        <taxon>Bacteria</taxon>
        <taxon>Pseudomonadati</taxon>
        <taxon>Thermodesulfobacteriota</taxon>
        <taxon>Desulfuromonadia</taxon>
        <taxon>Geobacterales</taxon>
        <taxon>Geobacteraceae</taxon>
        <taxon>Oryzomonas</taxon>
    </lineage>
</organism>
<gene>
    <name evidence="1" type="ORF">F6V30_07875</name>
</gene>
<comment type="caution">
    <text evidence="1">The sequence shown here is derived from an EMBL/GenBank/DDBJ whole genome shotgun (WGS) entry which is preliminary data.</text>
</comment>
<accession>A0ABQ6TNC0</accession>
<dbReference type="EMBL" id="VZRA01000002">
    <property type="protein sequence ID" value="KAB0670074.1"/>
    <property type="molecule type" value="Genomic_DNA"/>
</dbReference>
<dbReference type="InterPro" id="IPR005502">
    <property type="entry name" value="Ribosyl_crysJ1"/>
</dbReference>
<dbReference type="RefSeq" id="WP_151156449.1">
    <property type="nucleotide sequence ID" value="NZ_VZRA01000002.1"/>
</dbReference>
<protein>
    <submittedName>
        <fullName evidence="1">Uncharacterized protein</fullName>
    </submittedName>
</protein>
<name>A0ABQ6TNC0_9BACT</name>
<dbReference type="Pfam" id="PF03747">
    <property type="entry name" value="ADP_ribosyl_GH"/>
    <property type="match status" value="1"/>
</dbReference>
<dbReference type="SUPFAM" id="SSF101478">
    <property type="entry name" value="ADP-ribosylglycohydrolase"/>
    <property type="match status" value="1"/>
</dbReference>
<sequence length="215" mass="24318">MKRPILEAFKLGDSVGAPWETNGATLNSYTYDEIMSRADHYPDGTDESDIVNCWCRFIADYNFTTINSLLLDWCLIHYAGHRATSYGQTWQDHFSLMKSLIKKGPVNLDAIQAIAQDRNSFGNGCLALVYPVHCYARTIEVDSQKLVEAFTRLTHTHTLAIEAVGLIHRVIVAAESRLDAFAGLDFIELTPEQFIEKYPNNVMVLDTLRYALYCV</sequence>